<name>A0ABW5L639_9SPHI</name>
<dbReference type="Proteomes" id="UP001597440">
    <property type="component" value="Unassembled WGS sequence"/>
</dbReference>
<protein>
    <submittedName>
        <fullName evidence="2">DKNYY domain-containing protein</fullName>
    </submittedName>
</protein>
<feature type="signal peptide" evidence="1">
    <location>
        <begin position="1"/>
        <end position="19"/>
    </location>
</feature>
<accession>A0ABW5L639</accession>
<proteinExistence type="predicted"/>
<evidence type="ECO:0000313" key="3">
    <source>
        <dbReference type="Proteomes" id="UP001597440"/>
    </source>
</evidence>
<dbReference type="InterPro" id="IPR027375">
    <property type="entry name" value="DKNYY"/>
</dbReference>
<evidence type="ECO:0000313" key="2">
    <source>
        <dbReference type="EMBL" id="MFD2555485.1"/>
    </source>
</evidence>
<reference evidence="3" key="1">
    <citation type="journal article" date="2019" name="Int. J. Syst. Evol. Microbiol.">
        <title>The Global Catalogue of Microorganisms (GCM) 10K type strain sequencing project: providing services to taxonomists for standard genome sequencing and annotation.</title>
        <authorList>
            <consortium name="The Broad Institute Genomics Platform"/>
            <consortium name="The Broad Institute Genome Sequencing Center for Infectious Disease"/>
            <person name="Wu L."/>
            <person name="Ma J."/>
        </authorList>
    </citation>
    <scope>NUCLEOTIDE SEQUENCE [LARGE SCALE GENOMIC DNA]</scope>
    <source>
        <strain evidence="3">KCTC 52298</strain>
    </source>
</reference>
<feature type="chain" id="PRO_5047070022" evidence="1">
    <location>
        <begin position="20"/>
        <end position="360"/>
    </location>
</feature>
<sequence length="360" mass="40939">MRNKIFSAIQLLTMMVTCASCGKVIDSTKSESYYIKRGSVYFIPGGNSFERGSKKMDADPASFEPIAETYGKDSRHVYFRGSKQEDIDVASFSVEKGVIKDKSHVYCYGGDAIDFNRQGEDILSPIDQADPVSFQRLSSPYSSFAKDKQHYYYRNSLINVDYASFEFLNERFMKDKEGIYLTNSNGFLNVSKSLDKAEAVNKEYILVNGNKLWYYQPFQKRGIIENEIPGTSLPIEVIDDDLLKTQTTVFVFGEPIPYADPKSLQVLFKTNNELIAKDKNYVYYNLKRIPGADSKTYQLLEGRVGKDNNAVYFEDQKLDISDVAGFRKVTGSTKRNITFEDSRGNVYDYTGSKQEPTSTR</sequence>
<comment type="caution">
    <text evidence="2">The sequence shown here is derived from an EMBL/GenBank/DDBJ whole genome shotgun (WGS) entry which is preliminary data.</text>
</comment>
<dbReference type="EMBL" id="JBHULD010000014">
    <property type="protein sequence ID" value="MFD2555485.1"/>
    <property type="molecule type" value="Genomic_DNA"/>
</dbReference>
<gene>
    <name evidence="2" type="ORF">ACFSQW_13850</name>
</gene>
<evidence type="ECO:0000256" key="1">
    <source>
        <dbReference type="SAM" id="SignalP"/>
    </source>
</evidence>
<dbReference type="RefSeq" id="WP_210353809.1">
    <property type="nucleotide sequence ID" value="NZ_JAEQMU010000001.1"/>
</dbReference>
<keyword evidence="1" id="KW-0732">Signal</keyword>
<dbReference type="Pfam" id="PF13644">
    <property type="entry name" value="DKNYY"/>
    <property type="match status" value="2"/>
</dbReference>
<keyword evidence="3" id="KW-1185">Reference proteome</keyword>
<organism evidence="2 3">
    <name type="scientific">Sphingobacterium tabacisoli</name>
    <dbReference type="NCBI Taxonomy" id="2044855"/>
    <lineage>
        <taxon>Bacteria</taxon>
        <taxon>Pseudomonadati</taxon>
        <taxon>Bacteroidota</taxon>
        <taxon>Sphingobacteriia</taxon>
        <taxon>Sphingobacteriales</taxon>
        <taxon>Sphingobacteriaceae</taxon>
        <taxon>Sphingobacterium</taxon>
    </lineage>
</organism>